<dbReference type="EMBL" id="AVOT02021099">
    <property type="protein sequence ID" value="MBW0509715.1"/>
    <property type="molecule type" value="Genomic_DNA"/>
</dbReference>
<evidence type="ECO:0000259" key="8">
    <source>
        <dbReference type="SMART" id="SM00382"/>
    </source>
</evidence>
<evidence type="ECO:0000256" key="4">
    <source>
        <dbReference type="ARBA" id="ARBA00022705"/>
    </source>
</evidence>
<gene>
    <name evidence="9" type="ORF">O181_049430</name>
</gene>
<sequence length="626" mass="70990">MNDLSSDSVLPSLNYLSGHLSASRFLPFKIPERFNQSNSIQDPPSKLIPKIIDETPCLVGLEEIESEVRSVLVRTVSENEGNVLLLSGPRGSGKTTVISRSLSLLSHPRLYGSNGFITIKLNGFVHTNDKLALKDMARQLLTSLQDQEKKKVIGKILDQDQEDLDSDNQPEQDIPRFTNYGETLKNLLEVLEPQPSFSRDQGPKSKALVIILEEFDLFAELDRQAFLYCLLDAVQGNKRRGGLCIIGTTVVVDCLDRLEKRVKSRCQSRIRYLNCPTTDEERIELLRSVLEIPIGIFSTELFTQRWNEDVERFLKEKKVREWIKNRFDLISEAVVPILQELNTIVSRVAYETQQKGTIQFPALKSSELFERNSLPWWSHQLSTVELSVLIGCKHLSTIHHNGIFNLEMCWDGYRQHLKRITLGHPSDQSGNNESGLKVQSQMYSRDTFEMAWERLTNLEIILPIGIMTGKNHDRTKAKAKQNLMLGGRSKKHILKFRNAYSALESFPDSDRSDKFVTISDGAAAALLLQSLRHDPTLGNLVRTLRKKPDQFTKSTSVHNHSTSSNSFRPACSAKAGKKPIVRNQGPSGSTPARHREDAIFYRKFDRSFDERMKNLISTENNLDIGS</sequence>
<feature type="domain" description="AAA+ ATPase" evidence="8">
    <location>
        <begin position="80"/>
        <end position="276"/>
    </location>
</feature>
<dbReference type="Gene3D" id="3.40.50.300">
    <property type="entry name" value="P-loop containing nucleotide triphosphate hydrolases"/>
    <property type="match status" value="1"/>
</dbReference>
<evidence type="ECO:0000256" key="1">
    <source>
        <dbReference type="ARBA" id="ARBA00004123"/>
    </source>
</evidence>
<dbReference type="PANTHER" id="PTHR12087:SF0">
    <property type="entry name" value="ORIGIN RECOGNITION COMPLEX SUBUNIT 4"/>
    <property type="match status" value="1"/>
</dbReference>
<evidence type="ECO:0000313" key="9">
    <source>
        <dbReference type="EMBL" id="MBW0509715.1"/>
    </source>
</evidence>
<evidence type="ECO:0000256" key="5">
    <source>
        <dbReference type="ARBA" id="ARBA00023125"/>
    </source>
</evidence>
<dbReference type="Pfam" id="PF13191">
    <property type="entry name" value="AAA_16"/>
    <property type="match status" value="1"/>
</dbReference>
<evidence type="ECO:0000256" key="2">
    <source>
        <dbReference type="ARBA" id="ARBA00005334"/>
    </source>
</evidence>
<dbReference type="Proteomes" id="UP000765509">
    <property type="component" value="Unassembled WGS sequence"/>
</dbReference>
<keyword evidence="10" id="KW-1185">Reference proteome</keyword>
<dbReference type="PANTHER" id="PTHR12087">
    <property type="entry name" value="ORIGIN RECOGNITION COMPLEX SUBUNIT 4"/>
    <property type="match status" value="1"/>
</dbReference>
<feature type="compositionally biased region" description="Low complexity" evidence="7">
    <location>
        <begin position="554"/>
        <end position="566"/>
    </location>
</feature>
<evidence type="ECO:0000256" key="7">
    <source>
        <dbReference type="SAM" id="MobiDB-lite"/>
    </source>
</evidence>
<keyword evidence="6" id="KW-0539">Nucleus</keyword>
<comment type="caution">
    <text evidence="9">The sequence shown here is derived from an EMBL/GenBank/DDBJ whole genome shotgun (WGS) entry which is preliminary data.</text>
</comment>
<dbReference type="GO" id="GO:0006270">
    <property type="term" value="P:DNA replication initiation"/>
    <property type="evidence" value="ECO:0007669"/>
    <property type="project" value="TreeGrafter"/>
</dbReference>
<evidence type="ECO:0000256" key="3">
    <source>
        <dbReference type="ARBA" id="ARBA00019083"/>
    </source>
</evidence>
<dbReference type="AlphaFoldDB" id="A0A9Q3DTK5"/>
<evidence type="ECO:0000256" key="6">
    <source>
        <dbReference type="ARBA" id="ARBA00023242"/>
    </source>
</evidence>
<reference evidence="9" key="1">
    <citation type="submission" date="2021-03" db="EMBL/GenBank/DDBJ databases">
        <title>Draft genome sequence of rust myrtle Austropuccinia psidii MF-1, a brazilian biotype.</title>
        <authorList>
            <person name="Quecine M.C."/>
            <person name="Pachon D.M.R."/>
            <person name="Bonatelli M.L."/>
            <person name="Correr F.H."/>
            <person name="Franceschini L.M."/>
            <person name="Leite T.F."/>
            <person name="Margarido G.R.A."/>
            <person name="Almeida C.A."/>
            <person name="Ferrarezi J.A."/>
            <person name="Labate C.A."/>
        </authorList>
    </citation>
    <scope>NUCLEOTIDE SEQUENCE</scope>
    <source>
        <strain evidence="9">MF-1</strain>
    </source>
</reference>
<accession>A0A9Q3DTK5</accession>
<dbReference type="SUPFAM" id="SSF52540">
    <property type="entry name" value="P-loop containing nucleoside triphosphate hydrolases"/>
    <property type="match status" value="1"/>
</dbReference>
<dbReference type="InterPro" id="IPR032705">
    <property type="entry name" value="ORC4_C"/>
</dbReference>
<dbReference type="InterPro" id="IPR027417">
    <property type="entry name" value="P-loop_NTPase"/>
</dbReference>
<dbReference type="OrthoDB" id="343623at2759"/>
<dbReference type="FunFam" id="3.40.50.300:FF:001499">
    <property type="entry name" value="Origin recognition complex subunit 4, putative"/>
    <property type="match status" value="1"/>
</dbReference>
<dbReference type="GO" id="GO:0005664">
    <property type="term" value="C:nuclear origin of replication recognition complex"/>
    <property type="evidence" value="ECO:0007669"/>
    <property type="project" value="TreeGrafter"/>
</dbReference>
<dbReference type="Pfam" id="PF14629">
    <property type="entry name" value="ORC4_C"/>
    <property type="match status" value="1"/>
</dbReference>
<organism evidence="9 10">
    <name type="scientific">Austropuccinia psidii MF-1</name>
    <dbReference type="NCBI Taxonomy" id="1389203"/>
    <lineage>
        <taxon>Eukaryota</taxon>
        <taxon>Fungi</taxon>
        <taxon>Dikarya</taxon>
        <taxon>Basidiomycota</taxon>
        <taxon>Pucciniomycotina</taxon>
        <taxon>Pucciniomycetes</taxon>
        <taxon>Pucciniales</taxon>
        <taxon>Sphaerophragmiaceae</taxon>
        <taxon>Austropuccinia</taxon>
    </lineage>
</organism>
<comment type="similarity">
    <text evidence="2">Belongs to the ORC4 family.</text>
</comment>
<dbReference type="GO" id="GO:0003688">
    <property type="term" value="F:DNA replication origin binding"/>
    <property type="evidence" value="ECO:0007669"/>
    <property type="project" value="TreeGrafter"/>
</dbReference>
<dbReference type="InterPro" id="IPR016527">
    <property type="entry name" value="ORC4"/>
</dbReference>
<protein>
    <recommendedName>
        <fullName evidence="3">Origin recognition complex subunit 4</fullName>
    </recommendedName>
</protein>
<comment type="subcellular location">
    <subcellularLocation>
        <location evidence="1">Nucleus</location>
    </subcellularLocation>
</comment>
<evidence type="ECO:0000313" key="10">
    <source>
        <dbReference type="Proteomes" id="UP000765509"/>
    </source>
</evidence>
<name>A0A9Q3DTK5_9BASI</name>
<keyword evidence="4" id="KW-0235">DNA replication</keyword>
<feature type="region of interest" description="Disordered" evidence="7">
    <location>
        <begin position="551"/>
        <end position="594"/>
    </location>
</feature>
<dbReference type="InterPro" id="IPR003593">
    <property type="entry name" value="AAA+_ATPase"/>
</dbReference>
<proteinExistence type="inferred from homology"/>
<dbReference type="InterPro" id="IPR041664">
    <property type="entry name" value="AAA_16"/>
</dbReference>
<keyword evidence="5" id="KW-0238">DNA-binding</keyword>
<dbReference type="SMART" id="SM00382">
    <property type="entry name" value="AAA"/>
    <property type="match status" value="1"/>
</dbReference>